<dbReference type="AlphaFoldDB" id="A0A143P8W2"/>
<reference evidence="9 10" key="1">
    <citation type="submission" date="2018-11" db="EMBL/GenBank/DDBJ databases">
        <title>Genomic profiling of Staphylococcus species from a Poultry farm system in KwaZulu-Natal, South Africa.</title>
        <authorList>
            <person name="Amoako D.G."/>
            <person name="Somboro A.M."/>
            <person name="Abia A.L.K."/>
            <person name="Bester L.A."/>
            <person name="Essack S.Y."/>
        </authorList>
    </citation>
    <scope>NUCLEOTIDE SEQUENCE [LARGE SCALE GENOMIC DNA]</scope>
    <source>
        <strain evidence="9 10">SA11</strain>
    </source>
</reference>
<dbReference type="GeneID" id="93726773"/>
<reference evidence="8 11" key="2">
    <citation type="submission" date="2021-01" db="EMBL/GenBank/DDBJ databases">
        <title>FDA dAtabase for Regulatory Grade micrObial Sequences (FDA-ARGOS): Supporting development and validation of Infectious Disease Dx tests.</title>
        <authorList>
            <person name="Sproer C."/>
            <person name="Gronow S."/>
            <person name="Severitt S."/>
            <person name="Schroder I."/>
            <person name="Tallon L."/>
            <person name="Sadzewicz L."/>
            <person name="Zhao X."/>
            <person name="Boylan J."/>
            <person name="Ott S."/>
            <person name="Bowen H."/>
            <person name="Vavikolanu K."/>
            <person name="Mehta A."/>
            <person name="Aluvathingal J."/>
            <person name="Nadendla S."/>
            <person name="Lowell S."/>
            <person name="Myers T."/>
            <person name="Yan Y."/>
            <person name="Sichtig H."/>
        </authorList>
    </citation>
    <scope>NUCLEOTIDE SEQUENCE [LARGE SCALE GENOMIC DNA]</scope>
    <source>
        <strain evidence="8 11">FDAARGOS_1148</strain>
    </source>
</reference>
<dbReference type="PANTHER" id="PTHR38039">
    <property type="entry name" value="TOXIN YOEB"/>
    <property type="match status" value="1"/>
</dbReference>
<dbReference type="InterPro" id="IPR009614">
    <property type="entry name" value="YoeB_toxin"/>
</dbReference>
<keyword evidence="4" id="KW-0255">Endonuclease</keyword>
<evidence type="ECO:0000256" key="1">
    <source>
        <dbReference type="ARBA" id="ARBA00008172"/>
    </source>
</evidence>
<evidence type="ECO:0000256" key="6">
    <source>
        <dbReference type="ARBA" id="ARBA00030388"/>
    </source>
</evidence>
<organism evidence="9 10">
    <name type="scientific">Staphylococcus condimenti</name>
    <dbReference type="NCBI Taxonomy" id="70255"/>
    <lineage>
        <taxon>Bacteria</taxon>
        <taxon>Bacillati</taxon>
        <taxon>Bacillota</taxon>
        <taxon>Bacilli</taxon>
        <taxon>Bacillales</taxon>
        <taxon>Staphylococcaceae</taxon>
        <taxon>Staphylococcus</taxon>
    </lineage>
</organism>
<dbReference type="OrthoDB" id="2403786at2"/>
<protein>
    <recommendedName>
        <fullName evidence="7">Endoribonuclease YoeB</fullName>
    </recommendedName>
    <alternativeName>
        <fullName evidence="6">Putative mRNA interferase YoeB</fullName>
    </alternativeName>
</protein>
<evidence type="ECO:0000256" key="2">
    <source>
        <dbReference type="ARBA" id="ARBA00022649"/>
    </source>
</evidence>
<dbReference type="InterPro" id="IPR035093">
    <property type="entry name" value="RelE/ParE_toxin_dom_sf"/>
</dbReference>
<evidence type="ECO:0000313" key="8">
    <source>
        <dbReference type="EMBL" id="QQS83295.1"/>
    </source>
</evidence>
<evidence type="ECO:0000313" key="11">
    <source>
        <dbReference type="Proteomes" id="UP000595942"/>
    </source>
</evidence>
<dbReference type="KEGG" id="scv:A4G25_02770"/>
<evidence type="ECO:0000256" key="7">
    <source>
        <dbReference type="ARBA" id="ARBA00050056"/>
    </source>
</evidence>
<keyword evidence="11" id="KW-1185">Reference proteome</keyword>
<sequence>MTQEINRNDEESAKQQRLLDNIFTNCLGHYPDYLNNQSEDNDIDKEGQEERKYLLKTAANREHLGKCIRDYVNGDLVKVLVDESMLIDFTESANQDHTHFKSRNKDLVEKFNKRIQQIKGNIPYDKGNKPVPLMVKRVKSGGFKSIAIDDIHRLVFKEVENRLIIISCYYHTI</sequence>
<dbReference type="SUPFAM" id="SSF143011">
    <property type="entry name" value="RelE-like"/>
    <property type="match status" value="1"/>
</dbReference>
<dbReference type="EMBL" id="RQTE01000124">
    <property type="protein sequence ID" value="RZI02088.1"/>
    <property type="molecule type" value="Genomic_DNA"/>
</dbReference>
<proteinExistence type="inferred from homology"/>
<dbReference type="PANTHER" id="PTHR38039:SF1">
    <property type="entry name" value="TOXIN YOEB"/>
    <property type="match status" value="1"/>
</dbReference>
<dbReference type="GO" id="GO:0016787">
    <property type="term" value="F:hydrolase activity"/>
    <property type="evidence" value="ECO:0007669"/>
    <property type="project" value="UniProtKB-KW"/>
</dbReference>
<dbReference type="RefSeq" id="WP_047131206.1">
    <property type="nucleotide sequence ID" value="NZ_CP015114.1"/>
</dbReference>
<dbReference type="Pfam" id="PF06769">
    <property type="entry name" value="YoeB_toxin"/>
    <property type="match status" value="1"/>
</dbReference>
<evidence type="ECO:0000313" key="10">
    <source>
        <dbReference type="Proteomes" id="UP000293854"/>
    </source>
</evidence>
<keyword evidence="2" id="KW-1277">Toxin-antitoxin system</keyword>
<evidence type="ECO:0000256" key="3">
    <source>
        <dbReference type="ARBA" id="ARBA00022722"/>
    </source>
</evidence>
<dbReference type="Proteomes" id="UP000293854">
    <property type="component" value="Unassembled WGS sequence"/>
</dbReference>
<accession>A0A143P8W2</accession>
<evidence type="ECO:0000256" key="4">
    <source>
        <dbReference type="ARBA" id="ARBA00022759"/>
    </source>
</evidence>
<dbReference type="Gene3D" id="3.30.2310.20">
    <property type="entry name" value="RelE-like"/>
    <property type="match status" value="1"/>
</dbReference>
<evidence type="ECO:0000256" key="5">
    <source>
        <dbReference type="ARBA" id="ARBA00022801"/>
    </source>
</evidence>
<keyword evidence="5" id="KW-0378">Hydrolase</keyword>
<gene>
    <name evidence="9" type="ORF">EIG99_07155</name>
    <name evidence="8" type="ORF">I6J05_02945</name>
</gene>
<keyword evidence="3" id="KW-0540">Nuclease</keyword>
<comment type="similarity">
    <text evidence="1">Belongs to the YoeB family.</text>
</comment>
<evidence type="ECO:0000313" key="9">
    <source>
        <dbReference type="EMBL" id="RZI02088.1"/>
    </source>
</evidence>
<dbReference type="EMBL" id="CP068073">
    <property type="protein sequence ID" value="QQS83295.1"/>
    <property type="molecule type" value="Genomic_DNA"/>
</dbReference>
<dbReference type="Proteomes" id="UP000595942">
    <property type="component" value="Chromosome"/>
</dbReference>
<dbReference type="GO" id="GO:0004519">
    <property type="term" value="F:endonuclease activity"/>
    <property type="evidence" value="ECO:0007669"/>
    <property type="project" value="UniProtKB-KW"/>
</dbReference>
<dbReference type="GO" id="GO:0006401">
    <property type="term" value="P:RNA catabolic process"/>
    <property type="evidence" value="ECO:0007669"/>
    <property type="project" value="InterPro"/>
</dbReference>
<name>A0A143P8W2_9STAP</name>